<feature type="binding site" evidence="11">
    <location>
        <position position="368"/>
    </location>
    <ligand>
        <name>L-glutamate</name>
        <dbReference type="ChEBI" id="CHEBI:29985"/>
    </ligand>
</feature>
<feature type="binding site" evidence="11">
    <location>
        <position position="347"/>
    </location>
    <ligand>
        <name>L-glutamate</name>
        <dbReference type="ChEBI" id="CHEBI:29985"/>
    </ligand>
</feature>
<keyword evidence="13" id="KW-0460">Magnesium</keyword>
<gene>
    <name evidence="20" type="ORF">AYJ05_12110</name>
</gene>
<dbReference type="SUPFAM" id="SSF54368">
    <property type="entry name" value="Glutamine synthetase, N-terminal domain"/>
    <property type="match status" value="1"/>
</dbReference>
<evidence type="ECO:0000256" key="16">
    <source>
        <dbReference type="RuleBase" id="RU000384"/>
    </source>
</evidence>
<evidence type="ECO:0000256" key="15">
    <source>
        <dbReference type="PROSITE-ProRule" id="PRU01330"/>
    </source>
</evidence>
<sequence length="478" mass="53249">MAFATISDVVEYIKEEGIRFLDVRFTDVPGTEHHFTIPAEEFDEDAAEQGLAFDGSSVRGFTSIDESDMTLLPDPATATLDPFRIEKTLNMKFFVHDPLTLEPYARDPRNVARKAEEYLASTGIADTCNFGAEAEFYLFDSVRYATETNTGFYEVDSNEGWWNRGKATNLDGTPNLGSKVRVKGGYFPTAPYDQTVDVRDEMVTNLQDAGFAVERYHHEVGSGGQQEINYRFNTLLHAADDIQSFKYIVKNTAVKNGKTATFMPKPLACDNGSGMHAHQSLWKDGAPLFYDEAGYGGLSDIARYYIGGILHHAPAVLAFTNPTLNSYHRLVPGFEAPINLVYSQRNRSAAIRIPITGSNPKAKRIEFRAPDPSGNPYFGFAAMMMAGLDGIKNRIEPHAPVDKDLYELPPAEQASIPQAPTSLESALKALEADHDFLTEGDVFTEDLINTYIQYKHDNEIAPVRLRPTPQEFELYFDC</sequence>
<evidence type="ECO:0000256" key="10">
    <source>
        <dbReference type="ARBA" id="ARBA00049436"/>
    </source>
</evidence>
<accession>A0A177IPJ0</accession>
<dbReference type="OrthoDB" id="9807095at2"/>
<feature type="binding site" evidence="11">
    <location>
        <begin position="271"/>
        <end position="272"/>
    </location>
    <ligand>
        <name>L-glutamate</name>
        <dbReference type="ChEBI" id="CHEBI:29985"/>
    </ligand>
</feature>
<proteinExistence type="inferred from homology"/>
<name>A0A177IPJ0_9CORY</name>
<comment type="subunit">
    <text evidence="3">Oligomer of 12 subunits arranged in the form of two hexagons.</text>
</comment>
<feature type="binding site" evidence="13">
    <location>
        <position position="219"/>
    </location>
    <ligand>
        <name>Mg(2+)</name>
        <dbReference type="ChEBI" id="CHEBI:18420"/>
        <label>2</label>
    </ligand>
</feature>
<feature type="binding site" evidence="13">
    <location>
        <position position="366"/>
    </location>
    <ligand>
        <name>Mg(2+)</name>
        <dbReference type="ChEBI" id="CHEBI:18420"/>
        <label>1</label>
    </ligand>
</feature>
<evidence type="ECO:0000256" key="11">
    <source>
        <dbReference type="PIRSR" id="PIRSR604809-1"/>
    </source>
</evidence>
<dbReference type="InterPro" id="IPR008146">
    <property type="entry name" value="Gln_synth_cat_dom"/>
</dbReference>
<feature type="binding site" evidence="12">
    <location>
        <begin position="278"/>
        <end position="280"/>
    </location>
    <ligand>
        <name>ATP</name>
        <dbReference type="ChEBI" id="CHEBI:30616"/>
    </ligand>
</feature>
<dbReference type="FunFam" id="3.30.590.10:FF:000001">
    <property type="entry name" value="Glutamine synthetase"/>
    <property type="match status" value="1"/>
</dbReference>
<dbReference type="EC" id="6.3.1.2" evidence="4 17"/>
<evidence type="ECO:0000256" key="7">
    <source>
        <dbReference type="ARBA" id="ARBA00022598"/>
    </source>
</evidence>
<dbReference type="GO" id="GO:0004356">
    <property type="term" value="F:glutamine synthetase activity"/>
    <property type="evidence" value="ECO:0007669"/>
    <property type="project" value="UniProtKB-EC"/>
</dbReference>
<dbReference type="InterPro" id="IPR014746">
    <property type="entry name" value="Gln_synth/guanido_kin_cat_dom"/>
</dbReference>
<dbReference type="PANTHER" id="PTHR43407:SF1">
    <property type="entry name" value="LENGSIN"/>
    <property type="match status" value="1"/>
</dbReference>
<feature type="binding site" evidence="12">
    <location>
        <position position="214"/>
    </location>
    <ligand>
        <name>ATP</name>
        <dbReference type="ChEBI" id="CHEBI:30616"/>
    </ligand>
</feature>
<feature type="domain" description="GS catalytic" evidence="19">
    <location>
        <begin position="108"/>
        <end position="478"/>
    </location>
</feature>
<dbReference type="PROSITE" id="PS00180">
    <property type="entry name" value="GLNA_1"/>
    <property type="match status" value="1"/>
</dbReference>
<evidence type="ECO:0000256" key="17">
    <source>
        <dbReference type="RuleBase" id="RU004356"/>
    </source>
</evidence>
<dbReference type="Gene3D" id="3.10.20.70">
    <property type="entry name" value="Glutamine synthetase, N-terminal domain"/>
    <property type="match status" value="1"/>
</dbReference>
<comment type="cofactor">
    <cofactor evidence="13">
        <name>Mg(2+)</name>
        <dbReference type="ChEBI" id="CHEBI:18420"/>
    </cofactor>
    <text evidence="13">Binds 2 Mg(2+) ions per subunit.</text>
</comment>
<feature type="binding site" evidence="13">
    <location>
        <position position="135"/>
    </location>
    <ligand>
        <name>Mg(2+)</name>
        <dbReference type="ChEBI" id="CHEBI:18420"/>
        <label>2</label>
    </ligand>
</feature>
<feature type="binding site" evidence="11">
    <location>
        <position position="329"/>
    </location>
    <ligand>
        <name>L-glutamate</name>
        <dbReference type="ChEBI" id="CHEBI:29985"/>
    </ligand>
</feature>
<organism evidence="20 21">
    <name type="scientific">Corynebacterium stationis</name>
    <dbReference type="NCBI Taxonomy" id="1705"/>
    <lineage>
        <taxon>Bacteria</taxon>
        <taxon>Bacillati</taxon>
        <taxon>Actinomycetota</taxon>
        <taxon>Actinomycetes</taxon>
        <taxon>Mycobacteriales</taxon>
        <taxon>Corynebacteriaceae</taxon>
        <taxon>Corynebacterium</taxon>
    </lineage>
</organism>
<feature type="modified residue" description="O-AMP-tyrosine" evidence="14">
    <location>
        <position position="406"/>
    </location>
</feature>
<dbReference type="GO" id="GO:0016020">
    <property type="term" value="C:membrane"/>
    <property type="evidence" value="ECO:0007669"/>
    <property type="project" value="TreeGrafter"/>
</dbReference>
<dbReference type="Proteomes" id="UP000076947">
    <property type="component" value="Unassembled WGS sequence"/>
</dbReference>
<dbReference type="InterPro" id="IPR027302">
    <property type="entry name" value="Gln_synth_N_conserv_site"/>
</dbReference>
<keyword evidence="8 12" id="KW-0547">Nucleotide-binding</keyword>
<feature type="binding site" evidence="12">
    <location>
        <position position="361"/>
    </location>
    <ligand>
        <name>ATP</name>
        <dbReference type="ChEBI" id="CHEBI:30616"/>
    </ligand>
</feature>
<feature type="binding site" evidence="12">
    <location>
        <begin position="230"/>
        <end position="232"/>
    </location>
    <ligand>
        <name>ATP</name>
        <dbReference type="ChEBI" id="CHEBI:30616"/>
    </ligand>
</feature>
<keyword evidence="13" id="KW-0479">Metal-binding</keyword>
<dbReference type="InterPro" id="IPR027303">
    <property type="entry name" value="Gln_synth_gly_rich_site"/>
</dbReference>
<dbReference type="NCBIfam" id="TIGR00653">
    <property type="entry name" value="GlnA"/>
    <property type="match status" value="1"/>
</dbReference>
<evidence type="ECO:0000256" key="2">
    <source>
        <dbReference type="ARBA" id="ARBA00009897"/>
    </source>
</evidence>
<dbReference type="AlphaFoldDB" id="A0A177IPJ0"/>
<evidence type="ECO:0000256" key="6">
    <source>
        <dbReference type="ARBA" id="ARBA00022490"/>
    </source>
</evidence>
<evidence type="ECO:0000313" key="21">
    <source>
        <dbReference type="Proteomes" id="UP000076947"/>
    </source>
</evidence>
<feature type="binding site" evidence="11">
    <location>
        <position position="335"/>
    </location>
    <ligand>
        <name>L-glutamate</name>
        <dbReference type="ChEBI" id="CHEBI:29985"/>
    </ligand>
</feature>
<keyword evidence="14" id="KW-0597">Phosphoprotein</keyword>
<dbReference type="GO" id="GO:0006542">
    <property type="term" value="P:glutamine biosynthetic process"/>
    <property type="evidence" value="ECO:0007669"/>
    <property type="project" value="InterPro"/>
</dbReference>
<keyword evidence="21" id="KW-1185">Reference proteome</keyword>
<feature type="domain" description="GS beta-grasp" evidence="18">
    <location>
        <begin position="16"/>
        <end position="100"/>
    </location>
</feature>
<feature type="binding site" evidence="12">
    <location>
        <position position="347"/>
    </location>
    <ligand>
        <name>ATP</name>
        <dbReference type="ChEBI" id="CHEBI:30616"/>
    </ligand>
</feature>
<dbReference type="SUPFAM" id="SSF55931">
    <property type="entry name" value="Glutamine synthetase/guanido kinase"/>
    <property type="match status" value="1"/>
</dbReference>
<dbReference type="SMART" id="SM01230">
    <property type="entry name" value="Gln-synt_C"/>
    <property type="match status" value="1"/>
</dbReference>
<reference evidence="21" key="1">
    <citation type="submission" date="2016-02" db="EMBL/GenBank/DDBJ databases">
        <authorList>
            <person name="Kaur G."/>
            <person name="Nair G.R."/>
            <person name="Mayilraj S."/>
        </authorList>
    </citation>
    <scope>NUCLEOTIDE SEQUENCE [LARGE SCALE GENOMIC DNA]</scope>
    <source>
        <strain evidence="21">GA-15</strain>
    </source>
</reference>
<keyword evidence="6" id="KW-0963">Cytoplasm</keyword>
<feature type="binding site" evidence="13">
    <location>
        <position position="227"/>
    </location>
    <ligand>
        <name>Mg(2+)</name>
        <dbReference type="ChEBI" id="CHEBI:18420"/>
        <label>2</label>
    </ligand>
</feature>
<evidence type="ECO:0000256" key="13">
    <source>
        <dbReference type="PIRSR" id="PIRSR604809-3"/>
    </source>
</evidence>
<evidence type="ECO:0000256" key="5">
    <source>
        <dbReference type="ARBA" id="ARBA00021364"/>
    </source>
</evidence>
<keyword evidence="9 12" id="KW-0067">ATP-binding</keyword>
<dbReference type="GO" id="GO:0046872">
    <property type="term" value="F:metal ion binding"/>
    <property type="evidence" value="ECO:0007669"/>
    <property type="project" value="UniProtKB-KW"/>
</dbReference>
<evidence type="ECO:0000256" key="12">
    <source>
        <dbReference type="PIRSR" id="PIRSR604809-2"/>
    </source>
</evidence>
<dbReference type="PANTHER" id="PTHR43407">
    <property type="entry name" value="GLUTAMINE SYNTHETASE"/>
    <property type="match status" value="1"/>
</dbReference>
<dbReference type="PROSITE" id="PS00181">
    <property type="entry name" value="GLNA_ATP"/>
    <property type="match status" value="1"/>
</dbReference>
<evidence type="ECO:0000256" key="9">
    <source>
        <dbReference type="ARBA" id="ARBA00022840"/>
    </source>
</evidence>
<evidence type="ECO:0000256" key="4">
    <source>
        <dbReference type="ARBA" id="ARBA00012937"/>
    </source>
</evidence>
<dbReference type="Pfam" id="PF00120">
    <property type="entry name" value="Gln-synt_C"/>
    <property type="match status" value="1"/>
</dbReference>
<evidence type="ECO:0000256" key="14">
    <source>
        <dbReference type="PIRSR" id="PIRSR604809-50"/>
    </source>
</evidence>
<dbReference type="GO" id="GO:0019740">
    <property type="term" value="P:nitrogen utilization"/>
    <property type="evidence" value="ECO:0007669"/>
    <property type="project" value="TreeGrafter"/>
</dbReference>
<dbReference type="PROSITE" id="PS51986">
    <property type="entry name" value="GS_BETA_GRASP"/>
    <property type="match status" value="1"/>
</dbReference>
<protein>
    <recommendedName>
        <fullName evidence="5 17">Glutamine synthetase</fullName>
        <ecNumber evidence="4 17">6.3.1.2</ecNumber>
    </recommendedName>
</protein>
<dbReference type="GO" id="GO:0005737">
    <property type="term" value="C:cytoplasm"/>
    <property type="evidence" value="ECO:0007669"/>
    <property type="project" value="UniProtKB-SubCell"/>
</dbReference>
<dbReference type="EMBL" id="LSTQ01000007">
    <property type="protein sequence ID" value="OAH30793.1"/>
    <property type="molecule type" value="Genomic_DNA"/>
</dbReference>
<evidence type="ECO:0000256" key="8">
    <source>
        <dbReference type="ARBA" id="ARBA00022741"/>
    </source>
</evidence>
<evidence type="ECO:0000256" key="3">
    <source>
        <dbReference type="ARBA" id="ARBA00011354"/>
    </source>
</evidence>
<dbReference type="InterPro" id="IPR036651">
    <property type="entry name" value="Gln_synt_N_sf"/>
</dbReference>
<evidence type="ECO:0000259" key="18">
    <source>
        <dbReference type="PROSITE" id="PS51986"/>
    </source>
</evidence>
<dbReference type="Gene3D" id="3.30.590.10">
    <property type="entry name" value="Glutamine synthetase/guanido kinase, catalytic domain"/>
    <property type="match status" value="1"/>
</dbReference>
<comment type="subcellular location">
    <subcellularLocation>
        <location evidence="1">Cytoplasm</location>
    </subcellularLocation>
</comment>
<evidence type="ECO:0000313" key="20">
    <source>
        <dbReference type="EMBL" id="OAH30793.1"/>
    </source>
</evidence>
<comment type="catalytic activity">
    <reaction evidence="10 17">
        <text>L-glutamate + NH4(+) + ATP = L-glutamine + ADP + phosphate + H(+)</text>
        <dbReference type="Rhea" id="RHEA:16169"/>
        <dbReference type="ChEBI" id="CHEBI:15378"/>
        <dbReference type="ChEBI" id="CHEBI:28938"/>
        <dbReference type="ChEBI" id="CHEBI:29985"/>
        <dbReference type="ChEBI" id="CHEBI:30616"/>
        <dbReference type="ChEBI" id="CHEBI:43474"/>
        <dbReference type="ChEBI" id="CHEBI:58359"/>
        <dbReference type="ChEBI" id="CHEBI:456216"/>
        <dbReference type="EC" id="6.3.1.2"/>
    </reaction>
</comment>
<dbReference type="InterPro" id="IPR008147">
    <property type="entry name" value="Gln_synt_N"/>
</dbReference>
<feature type="binding site" evidence="13">
    <location>
        <position position="133"/>
    </location>
    <ligand>
        <name>Mg(2+)</name>
        <dbReference type="ChEBI" id="CHEBI:18420"/>
        <label>1</label>
    </ligand>
</feature>
<comment type="caution">
    <text evidence="20">The sequence shown here is derived from an EMBL/GenBank/DDBJ whole genome shotgun (WGS) entry which is preliminary data.</text>
</comment>
<keyword evidence="7 17" id="KW-0436">Ligase</keyword>
<comment type="similarity">
    <text evidence="2 15 16">Belongs to the glutamine synthetase family.</text>
</comment>
<feature type="binding site" evidence="13">
    <location>
        <position position="276"/>
    </location>
    <ligand>
        <name>Mg(2+)</name>
        <dbReference type="ChEBI" id="CHEBI:18420"/>
        <label>1</label>
    </ligand>
</feature>
<dbReference type="PROSITE" id="PS51987">
    <property type="entry name" value="GS_CATALYTIC"/>
    <property type="match status" value="1"/>
</dbReference>
<evidence type="ECO:0000259" key="19">
    <source>
        <dbReference type="PROSITE" id="PS51987"/>
    </source>
</evidence>
<dbReference type="InterPro" id="IPR004809">
    <property type="entry name" value="Gln_synth_I"/>
</dbReference>
<dbReference type="Pfam" id="PF03951">
    <property type="entry name" value="Gln-synt_N"/>
    <property type="match status" value="1"/>
</dbReference>
<dbReference type="GO" id="GO:0005524">
    <property type="term" value="F:ATP binding"/>
    <property type="evidence" value="ECO:0007669"/>
    <property type="project" value="UniProtKB-KW"/>
</dbReference>
<dbReference type="RefSeq" id="WP_066838289.1">
    <property type="nucleotide sequence ID" value="NZ_LSTQ01000007.1"/>
</dbReference>
<evidence type="ECO:0000256" key="1">
    <source>
        <dbReference type="ARBA" id="ARBA00004496"/>
    </source>
</evidence>